<comment type="caution">
    <text evidence="2">The sequence shown here is derived from an EMBL/GenBank/DDBJ whole genome shotgun (WGS) entry which is preliminary data.</text>
</comment>
<proteinExistence type="predicted"/>
<dbReference type="Proteomes" id="UP001516023">
    <property type="component" value="Unassembled WGS sequence"/>
</dbReference>
<keyword evidence="3" id="KW-1185">Reference proteome</keyword>
<dbReference type="PANTHER" id="PTHR36503:SF2">
    <property type="entry name" value="BLR2408 PROTEIN"/>
    <property type="match status" value="1"/>
</dbReference>
<protein>
    <recommendedName>
        <fullName evidence="1">Glyoxalase/fosfomycin resistance/dioxygenase domain-containing protein</fullName>
    </recommendedName>
</protein>
<sequence>MIHDLWLNLPSKNLEKTRAFYQALGFIYNEKSSHAGMASFTAPGKVNIVVCFFPPEAIAKFSGNTVTDTETSNEILISLGANSKEDVDAIAKLVQESDAGGKLYSEPIDVDGWMYGCGFCDPDGHRWNPVYMNFDKMPK</sequence>
<gene>
    <name evidence="2" type="ORF">HJC23_003586</name>
</gene>
<dbReference type="EMBL" id="JABMIG020000378">
    <property type="protein sequence ID" value="KAL3779725.1"/>
    <property type="molecule type" value="Genomic_DNA"/>
</dbReference>
<dbReference type="AlphaFoldDB" id="A0ABD3NUT3"/>
<accession>A0ABD3NUT3</accession>
<dbReference type="SUPFAM" id="SSF54593">
    <property type="entry name" value="Glyoxalase/Bleomycin resistance protein/Dihydroxybiphenyl dioxygenase"/>
    <property type="match status" value="1"/>
</dbReference>
<evidence type="ECO:0000313" key="3">
    <source>
        <dbReference type="Proteomes" id="UP001516023"/>
    </source>
</evidence>
<dbReference type="PANTHER" id="PTHR36503">
    <property type="entry name" value="BLR2520 PROTEIN"/>
    <property type="match status" value="1"/>
</dbReference>
<evidence type="ECO:0000259" key="1">
    <source>
        <dbReference type="Pfam" id="PF00903"/>
    </source>
</evidence>
<organism evidence="2 3">
    <name type="scientific">Cyclotella cryptica</name>
    <dbReference type="NCBI Taxonomy" id="29204"/>
    <lineage>
        <taxon>Eukaryota</taxon>
        <taxon>Sar</taxon>
        <taxon>Stramenopiles</taxon>
        <taxon>Ochrophyta</taxon>
        <taxon>Bacillariophyta</taxon>
        <taxon>Coscinodiscophyceae</taxon>
        <taxon>Thalassiosirophycidae</taxon>
        <taxon>Stephanodiscales</taxon>
        <taxon>Stephanodiscaceae</taxon>
        <taxon>Cyclotella</taxon>
    </lineage>
</organism>
<dbReference type="InterPro" id="IPR029068">
    <property type="entry name" value="Glyas_Bleomycin-R_OHBP_Dase"/>
</dbReference>
<dbReference type="InterPro" id="IPR004360">
    <property type="entry name" value="Glyas_Fos-R_dOase_dom"/>
</dbReference>
<name>A0ABD3NUT3_9STRA</name>
<reference evidence="2 3" key="1">
    <citation type="journal article" date="2020" name="G3 (Bethesda)">
        <title>Improved Reference Genome for Cyclotella cryptica CCMP332, a Model for Cell Wall Morphogenesis, Salinity Adaptation, and Lipid Production in Diatoms (Bacillariophyta).</title>
        <authorList>
            <person name="Roberts W.R."/>
            <person name="Downey K.M."/>
            <person name="Ruck E.C."/>
            <person name="Traller J.C."/>
            <person name="Alverson A.J."/>
        </authorList>
    </citation>
    <scope>NUCLEOTIDE SEQUENCE [LARGE SCALE GENOMIC DNA]</scope>
    <source>
        <strain evidence="2 3">CCMP332</strain>
    </source>
</reference>
<dbReference type="Gene3D" id="3.10.180.10">
    <property type="entry name" value="2,3-Dihydroxybiphenyl 1,2-Dioxygenase, domain 1"/>
    <property type="match status" value="1"/>
</dbReference>
<dbReference type="Pfam" id="PF00903">
    <property type="entry name" value="Glyoxalase"/>
    <property type="match status" value="1"/>
</dbReference>
<feature type="domain" description="Glyoxalase/fosfomycin resistance/dioxygenase" evidence="1">
    <location>
        <begin position="7"/>
        <end position="127"/>
    </location>
</feature>
<evidence type="ECO:0000313" key="2">
    <source>
        <dbReference type="EMBL" id="KAL3779725.1"/>
    </source>
</evidence>